<protein>
    <recommendedName>
        <fullName evidence="6">protein xylosyltransferase</fullName>
        <ecNumber evidence="6">2.4.2.26</ecNumber>
    </recommendedName>
    <alternativeName>
        <fullName evidence="18">Peptide O-xylosyltransferase</fullName>
    </alternativeName>
</protein>
<dbReference type="GO" id="GO:0000139">
    <property type="term" value="C:Golgi membrane"/>
    <property type="evidence" value="ECO:0007669"/>
    <property type="project" value="UniProtKB-SubCell"/>
</dbReference>
<comment type="caution">
    <text evidence="20">The sequence shown here is derived from an EMBL/GenBank/DDBJ whole genome shotgun (WGS) entry which is preliminary data.</text>
</comment>
<keyword evidence="11" id="KW-0256">Endoplasmic reticulum</keyword>
<keyword evidence="15" id="KW-0472">Membrane</keyword>
<keyword evidence="14" id="KW-0333">Golgi apparatus</keyword>
<dbReference type="EMBL" id="JXXN02000954">
    <property type="protein sequence ID" value="THD25878.1"/>
    <property type="molecule type" value="Genomic_DNA"/>
</dbReference>
<dbReference type="PANTHER" id="PTHR46025:SF3">
    <property type="entry name" value="XYLOSYLTRANSFERASE OXT"/>
    <property type="match status" value="1"/>
</dbReference>
<evidence type="ECO:0000256" key="7">
    <source>
        <dbReference type="ARBA" id="ARBA00022676"/>
    </source>
</evidence>
<evidence type="ECO:0000256" key="14">
    <source>
        <dbReference type="ARBA" id="ARBA00023034"/>
    </source>
</evidence>
<accession>A0A4E0RUV7</accession>
<comment type="similarity">
    <text evidence="5">Belongs to the glycosyltransferase 14 family. XylT subfamily.</text>
</comment>
<dbReference type="SUPFAM" id="SSF69322">
    <property type="entry name" value="Tricorn protease domain 2"/>
    <property type="match status" value="2"/>
</dbReference>
<dbReference type="InterPro" id="IPR043538">
    <property type="entry name" value="XYLT"/>
</dbReference>
<sequence>MVSSYSTDHLSYSIKRLGCSSVPLQQFLTQKLGQRKNSSDCVHWCQTAALPYAFCATNETCVCSSSRPALISETSNVTCPTRCSPGISNKQSVQQTLPPCSSSVLAEVYSTGALPPSMLKAVPMDLSNLPLDSAPVRVVYLLIWHGRNWEQVKRLFRLIYHPRHYYYIHIDLRSNYLYHQASHFVEQYPQNVYLSDKRWETIWGGNALLSMIQSVMTELLTKLSSWKWDFWINLSGADLPLRPQNELISYLSNNKGKIFLGSTRNRARYLEDQGLDGIFVDCDRYVWHLGRRLLPSGIIMNGGSDWMILPRDFVDYVVRTEDEVVQKIRHYYQYTLLPVESFFHVVAHNTRFCSSVVNDNLRLISWDKPQGCECKHQRSVDWCGCSPVAFRGSRAIQRLCNALRSCSNNQQTESTISRPVFFARKFDAAIDLNAINFVTEVLLKRPNNHSARTYYLENIYSARLDTNEIPASWPLIFQCLVMQKFDQLRLKDELLHGWDLPENWTRQLELFSLFNGTEQNRSKPTTVAQRLIPRSPKLVLQFGVTMKSKGVPENARLELLLQTPFLGWSISQPQAQWKESEVVYMEIDDYSLQKKSTLKLILPTILVVFQVTSGFDGKDQVIRNYPRVVTIDDRLELIIIWYAGQKEQANTQFSVRFDLRNPQNHSCSPSVPFTFTATAKTQRAIECPFCLLSVTTVASVLKSCSLVPGLWQISAIQPNSQVISARFFLFPSSKSSVAEFLSYLNSSVSPWLQHGAENYCWILDSMKSSPNSSHLQPLCASVQWSSLHIGCIKRPYKSNGFYFNSSDFTLERQIFADNLYPQLRQYTREKYGLELQIIDPRPQNTALPLELVNYRESFIEQCRKFCKSNSDCCPVILLGQKFGLPLLPTRIPVSTFNMLMTRACQKRANPYHALLEQIDFSRWYTLDENNLQEAERVLKPLDQIYPELKSEDYLKRSAACQRWNEDRDNLVRILYHYAHLCVQEDLMHSHILNELFIFELSTAVQSAFNKNSEILGDTRESYSPIVLQRTIVDVEQFGDKSQNSNYLDILPSIFQRTPERAGRVDSLLLDHLQILYQNIATHLRDGVANAPELSMKVLWRNPSGIDRKFHKDYLCELTDKFKQMAYAAIDSRAKAKLAILNWAAEIPREPVRSSDHKSLRLPVSESAVVKKARGLQQSVRAWDDAWNNIRHIGRLSSLAINRGNEVRTLVNYLLDDTVSVPLFVYSVSTADRNPNERNIAADDVASAVASAAFLEVQNIHSKSCNTVLIGRIVTRQIEIPQFLQSLADQLSVALCTDRDKFDPTTLTSLISSIGIQEAVHSENRILLILGGVQQIVDSDELDQTIPSISLVEATHLPNKLYPGIRLILSGVVNTFTTNSDPLPVVLVPKTCLTLEISPTSVAGAIEVCVGTLAKNNRMLTGDQITTVHQSLSRLEGRSDLLNCSFLLAQCLFTQLRSDESIDSDVIIKWVNDAGFSALIGRYCPYFSLDLIFQMINCLRLASLTVGNESQSGLTGDELHDLLLFDRQVQKDRKNMDSLHPGREVNSTTLLDPAERVLLLQALSQSSMLLCANASPVEQYLDGYLRCVLDSNSIVFESTHPIQGDGAMTDEVLDSWFVTLTTPCFHGNNNLSSDDRKSTALLKLGNQVDKEMYFSTSSSLGLEYNTRYLRQIGCCLLQKGDLLEWASHTWFSYSWLYCTLFSIGSYGLLDIFPQKDCPLLLNNMSGSSASIHFQSVLVCEALMNSAHLLQNHPNLLAAEMIGQLLPFESSTKTRQFPRLGIDALLEQCRAVGAWYNAIQPVHTYSDIPGNPMIGRFPCPSSVLDMCIQGHSKLNELLLRLDDDPVIYRFACSSLKRLPDCEAGYGRMFPCPNGKYAVISDSAQSGTIKVYQLDTNTQGRVPLIGQINTGLWISASCGLLLTDLKVEILALDLTDEHVGLIVHTKRLLYPEDPVDNRTDSAGKPVTSLTEHLSAGTSNHVVIFELTTGKPVQILNPFPRSTFIALSQIGRKEIYETDKESSAVFFTNSDRVLLGFRTNTGEQFFALTMESSPKKLLPSWIAGGQNLFVQCEHSAKIVQLKLNCNFEVSKSITISFENSLSGNEIVDFRLASSNSYLLIHSYKQILVYDFHTDLLVARIFPPVGMPQTIRLPNEAPRPLSFTDAQFALHDRIVVTCIFRTVLLWDIQLDRLLVNLYAPIGSLTRLLTDATQRLLIGYSASSKELYLWDLTMALTNITQPHNEALIYPIDRLSRPVVEIVPIRSSNGVTHMLARCVKSDELGVFDCSTGRMTDLFTHDGRVISITLSKCGCYVLVGLELPEGYQSHPVNMVWSLKSRQLVYEYGHSVGIHLSGGSSAAVFLQLETTNTESSTLFEIHVTESENHVGQPHFRVTSKLTLAPLVKHVLPFWTANEQCLISLVSDTYDNHRNAYLHPRLVMMIEQQSEWKVQYPDLTIQWKNSEIVPFILSVRATEFESYILILFATTNPAVFHDESADWTSGVGLPKSLLLVLAQTTPPRLSIQKMIVGLCDTSPHKSIYYTPTRNTVYDENCGRFYTVPDCQAQIDLRQLETVELFDCSYIWGRSASSSGHILCHGCIQTEHVWVFSLVQCIYLVSPILGDLCGLIDVHHPISFVSVNGDKLYVGCADGYVLTYHINLTAGCMKPDENERPSAILSCTLVKSNSDSKFSNLGLQSTGEVRRTRTWDHDLEVTPNTEGSVHNALDLTNLETVSASLRTFRHQFTISKAKTCLLM</sequence>
<organism evidence="20 21">
    <name type="scientific">Fasciola hepatica</name>
    <name type="common">Liver fluke</name>
    <dbReference type="NCBI Taxonomy" id="6192"/>
    <lineage>
        <taxon>Eukaryota</taxon>
        <taxon>Metazoa</taxon>
        <taxon>Spiralia</taxon>
        <taxon>Lophotrochozoa</taxon>
        <taxon>Platyhelminthes</taxon>
        <taxon>Trematoda</taxon>
        <taxon>Digenea</taxon>
        <taxon>Plagiorchiida</taxon>
        <taxon>Echinostomata</taxon>
        <taxon>Echinostomatoidea</taxon>
        <taxon>Fasciolidae</taxon>
        <taxon>Fasciola</taxon>
    </lineage>
</organism>
<evidence type="ECO:0000313" key="21">
    <source>
        <dbReference type="Proteomes" id="UP000230066"/>
    </source>
</evidence>
<dbReference type="PANTHER" id="PTHR46025">
    <property type="entry name" value="XYLOSYLTRANSFERASE OXT"/>
    <property type="match status" value="1"/>
</dbReference>
<keyword evidence="12" id="KW-0735">Signal-anchor</keyword>
<keyword evidence="7" id="KW-0328">Glycosyltransferase</keyword>
<comment type="catalytic activity">
    <reaction evidence="19">
        <text>UDP-alpha-D-xylose + L-seryl-[protein] = 3-O-(beta-D-xylosyl)-L-seryl-[protein] + UDP + H(+)</text>
        <dbReference type="Rhea" id="RHEA:50192"/>
        <dbReference type="Rhea" id="RHEA-COMP:9863"/>
        <dbReference type="Rhea" id="RHEA-COMP:12567"/>
        <dbReference type="ChEBI" id="CHEBI:15378"/>
        <dbReference type="ChEBI" id="CHEBI:29999"/>
        <dbReference type="ChEBI" id="CHEBI:57632"/>
        <dbReference type="ChEBI" id="CHEBI:58223"/>
        <dbReference type="ChEBI" id="CHEBI:132085"/>
        <dbReference type="EC" id="2.4.2.26"/>
    </reaction>
</comment>
<evidence type="ECO:0000256" key="5">
    <source>
        <dbReference type="ARBA" id="ARBA00010195"/>
    </source>
</evidence>
<evidence type="ECO:0000256" key="16">
    <source>
        <dbReference type="ARBA" id="ARBA00023157"/>
    </source>
</evidence>
<evidence type="ECO:0000313" key="20">
    <source>
        <dbReference type="EMBL" id="THD25878.1"/>
    </source>
</evidence>
<keyword evidence="8" id="KW-0808">Transferase</keyword>
<keyword evidence="9" id="KW-0812">Transmembrane</keyword>
<evidence type="ECO:0000256" key="19">
    <source>
        <dbReference type="ARBA" id="ARBA00047847"/>
    </source>
</evidence>
<keyword evidence="21" id="KW-1185">Reference proteome</keyword>
<evidence type="ECO:0000256" key="4">
    <source>
        <dbReference type="ARBA" id="ARBA00005093"/>
    </source>
</evidence>
<dbReference type="GO" id="GO:0046872">
    <property type="term" value="F:metal ion binding"/>
    <property type="evidence" value="ECO:0007669"/>
    <property type="project" value="UniProtKB-KW"/>
</dbReference>
<dbReference type="Pfam" id="PF02485">
    <property type="entry name" value="Branch"/>
    <property type="match status" value="1"/>
</dbReference>
<evidence type="ECO:0000256" key="9">
    <source>
        <dbReference type="ARBA" id="ARBA00022692"/>
    </source>
</evidence>
<keyword evidence="17" id="KW-0325">Glycoprotein</keyword>
<keyword evidence="13" id="KW-1133">Transmembrane helix</keyword>
<evidence type="ECO:0000256" key="18">
    <source>
        <dbReference type="ARBA" id="ARBA00042865"/>
    </source>
</evidence>
<proteinExistence type="inferred from homology"/>
<dbReference type="EC" id="2.4.2.26" evidence="6"/>
<evidence type="ECO:0000256" key="1">
    <source>
        <dbReference type="ARBA" id="ARBA00004323"/>
    </source>
</evidence>
<dbReference type="GO" id="GO:0050650">
    <property type="term" value="P:chondroitin sulfate proteoglycan biosynthetic process"/>
    <property type="evidence" value="ECO:0007669"/>
    <property type="project" value="TreeGrafter"/>
</dbReference>
<dbReference type="UniPathway" id="UPA00755"/>
<dbReference type="Proteomes" id="UP000230066">
    <property type="component" value="Unassembled WGS sequence"/>
</dbReference>
<evidence type="ECO:0000256" key="12">
    <source>
        <dbReference type="ARBA" id="ARBA00022968"/>
    </source>
</evidence>
<evidence type="ECO:0000256" key="11">
    <source>
        <dbReference type="ARBA" id="ARBA00022824"/>
    </source>
</evidence>
<evidence type="ECO:0000256" key="3">
    <source>
        <dbReference type="ARBA" id="ARBA00004840"/>
    </source>
</evidence>
<name>A0A4E0RUV7_FASHE</name>
<evidence type="ECO:0000256" key="17">
    <source>
        <dbReference type="ARBA" id="ARBA00023180"/>
    </source>
</evidence>
<evidence type="ECO:0000256" key="8">
    <source>
        <dbReference type="ARBA" id="ARBA00022679"/>
    </source>
</evidence>
<evidence type="ECO:0000256" key="2">
    <source>
        <dbReference type="ARBA" id="ARBA00004648"/>
    </source>
</evidence>
<gene>
    <name evidence="20" type="ORF">D915_003445</name>
</gene>
<dbReference type="InterPro" id="IPR003406">
    <property type="entry name" value="Glyco_trans_14"/>
</dbReference>
<keyword evidence="16" id="KW-1015">Disulfide bond</keyword>
<dbReference type="GO" id="GO:0015012">
    <property type="term" value="P:heparan sulfate proteoglycan biosynthetic process"/>
    <property type="evidence" value="ECO:0007669"/>
    <property type="project" value="UniProtKB-UniPathway"/>
</dbReference>
<dbReference type="GO" id="GO:0030158">
    <property type="term" value="F:protein xylosyltransferase activity"/>
    <property type="evidence" value="ECO:0007669"/>
    <property type="project" value="UniProtKB-EC"/>
</dbReference>
<reference evidence="20" key="1">
    <citation type="submission" date="2019-03" db="EMBL/GenBank/DDBJ databases">
        <title>Improved annotation for the trematode Fasciola hepatica.</title>
        <authorList>
            <person name="Choi Y.-J."/>
            <person name="Martin J."/>
            <person name="Mitreva M."/>
        </authorList>
    </citation>
    <scope>NUCLEOTIDE SEQUENCE [LARGE SCALE GENOMIC DNA]</scope>
</reference>
<evidence type="ECO:0000256" key="6">
    <source>
        <dbReference type="ARBA" id="ARBA00011972"/>
    </source>
</evidence>
<comment type="pathway">
    <text evidence="3">Glycan metabolism; chondroitin sulfate biosynthesis.</text>
</comment>
<comment type="pathway">
    <text evidence="4">Glycan metabolism; heparan sulfate biosynthesis.</text>
</comment>
<evidence type="ECO:0000256" key="13">
    <source>
        <dbReference type="ARBA" id="ARBA00022989"/>
    </source>
</evidence>
<keyword evidence="10" id="KW-0479">Metal-binding</keyword>
<comment type="subcellular location">
    <subcellularLocation>
        <location evidence="2">Endoplasmic reticulum membrane</location>
        <topology evidence="2">Single-pass type II membrane protein</topology>
    </subcellularLocation>
    <subcellularLocation>
        <location evidence="1">Golgi apparatus membrane</location>
        <topology evidence="1">Single-pass type II membrane protein</topology>
    </subcellularLocation>
</comment>
<evidence type="ECO:0000256" key="15">
    <source>
        <dbReference type="ARBA" id="ARBA00023136"/>
    </source>
</evidence>
<dbReference type="GO" id="GO:0005789">
    <property type="term" value="C:endoplasmic reticulum membrane"/>
    <property type="evidence" value="ECO:0007669"/>
    <property type="project" value="UniProtKB-SubCell"/>
</dbReference>
<evidence type="ECO:0000256" key="10">
    <source>
        <dbReference type="ARBA" id="ARBA00022723"/>
    </source>
</evidence>
<dbReference type="UniPathway" id="UPA00756"/>